<evidence type="ECO:0000313" key="1">
    <source>
        <dbReference type="EMBL" id="MBM3330448.1"/>
    </source>
</evidence>
<protein>
    <submittedName>
        <fullName evidence="1">T9SS type A sorting domain-containing protein</fullName>
    </submittedName>
</protein>
<organism evidence="1 2">
    <name type="scientific">candidate division WOR-3 bacterium</name>
    <dbReference type="NCBI Taxonomy" id="2052148"/>
    <lineage>
        <taxon>Bacteria</taxon>
        <taxon>Bacteria division WOR-3</taxon>
    </lineage>
</organism>
<accession>A0A938BSZ8</accession>
<dbReference type="EMBL" id="VGIR01000003">
    <property type="protein sequence ID" value="MBM3330448.1"/>
    <property type="molecule type" value="Genomic_DNA"/>
</dbReference>
<gene>
    <name evidence="1" type="ORF">FJY68_01195</name>
</gene>
<dbReference type="SUPFAM" id="SSF63825">
    <property type="entry name" value="YWTD domain"/>
    <property type="match status" value="1"/>
</dbReference>
<dbReference type="Proteomes" id="UP000779900">
    <property type="component" value="Unassembled WGS sequence"/>
</dbReference>
<comment type="caution">
    <text evidence="1">The sequence shown here is derived from an EMBL/GenBank/DDBJ whole genome shotgun (WGS) entry which is preliminary data.</text>
</comment>
<name>A0A938BSZ8_UNCW3</name>
<evidence type="ECO:0000313" key="2">
    <source>
        <dbReference type="Proteomes" id="UP000779900"/>
    </source>
</evidence>
<dbReference type="AlphaFoldDB" id="A0A938BSZ8"/>
<dbReference type="Pfam" id="PF08309">
    <property type="entry name" value="LVIVD"/>
    <property type="match status" value="3"/>
</dbReference>
<reference evidence="1" key="1">
    <citation type="submission" date="2019-03" db="EMBL/GenBank/DDBJ databases">
        <title>Lake Tanganyika Metagenome-Assembled Genomes (MAGs).</title>
        <authorList>
            <person name="Tran P."/>
        </authorList>
    </citation>
    <scope>NUCLEOTIDE SEQUENCE</scope>
    <source>
        <strain evidence="1">K_DeepCast_150m_m2_040</strain>
    </source>
</reference>
<proteinExistence type="predicted"/>
<dbReference type="InterPro" id="IPR013211">
    <property type="entry name" value="LVIVD"/>
</dbReference>
<dbReference type="NCBIfam" id="TIGR04183">
    <property type="entry name" value="Por_Secre_tail"/>
    <property type="match status" value="1"/>
</dbReference>
<sequence>MNRLVAVLLGAAVATAAFGREPRLEEHLAVRESLSRVHPRMRARWLKERGVEDPYYTSVRMPATESSGLELIGRWSYGPSYDVDGRTTPSETLVALARGSGVSLLRFSRRDSLSIELLSDINAEGLMCRVKVAGTLLYVGSRKGLEIYNIADEQNPMRLSWTPLPLNDFALQDSLVYTISGYYSDGGDDDSFRIYNVSNPANPVFRGACRDSGYLVSVAGNTAFIGDRWGLYVIDVTNPASPHRIGSWGSAIEQVEVRGHLCYVTTFNPNVPGDITFHVLDVAVPSLPYQIGSLDSAGGNDVFLVDTLAFGAGESDFNRMTIVSIADSTRPRLLGSAGRPGWGYGVWTNGLAQTAFVGSHWTGLQIYDIGNTSLPVRDTFLLDADQALDVYIDNDRAYVANQMSGLKILDVTDPARPTTAGSYDTAGQRPFMSSVVARDSLAFVDWYAVPVFRVMEVSDPSRPLMLGGVDVFNPPEDMVLRDSFVYCAEMNRFQIVNVARPREPVLVGSCNTQEQAYGLCVADSLAYVANYPFAIINVKQPSNPSVVGTISRGAWNGTVRDTFLFLSSGSILVYSVADPSQPRLLDSLSVGAITFWVEAVGSLLYTNNTDGVRVVDASDVHNMRVRGYATLPYSVGRLSYASPHLYVACGEAGVCIFESTQVAVSEERHAVPRGGGLFVKPNPARGVALLLGAQGLSYPVVVRDVAGRVVPRAVASHETNGGLTLDLTGVPPGVYFVEVKTREEAARVKFVRQ</sequence>
<dbReference type="InterPro" id="IPR026444">
    <property type="entry name" value="Secre_tail"/>
</dbReference>